<sequence>MATHFRSGDISQRRIRPSALAAVTIGASATSSARVLFRPGDITQQQHRSGCDVGTTLKVGPTPKRRG</sequence>
<feature type="region of interest" description="Disordered" evidence="1">
    <location>
        <begin position="44"/>
        <end position="67"/>
    </location>
</feature>
<dbReference type="Proteomes" id="UP001341281">
    <property type="component" value="Chromosome 04"/>
</dbReference>
<reference evidence="2 3" key="1">
    <citation type="submission" date="2024-02" db="EMBL/GenBank/DDBJ databases">
        <title>High-quality chromosome-scale genome assembly of Pensacola bahiagrass (Paspalum notatum Flugge var. saurae).</title>
        <authorList>
            <person name="Vega J.M."/>
            <person name="Podio M."/>
            <person name="Orjuela J."/>
            <person name="Siena L.A."/>
            <person name="Pessino S.C."/>
            <person name="Combes M.C."/>
            <person name="Mariac C."/>
            <person name="Albertini E."/>
            <person name="Pupilli F."/>
            <person name="Ortiz J.P.A."/>
            <person name="Leblanc O."/>
        </authorList>
    </citation>
    <scope>NUCLEOTIDE SEQUENCE [LARGE SCALE GENOMIC DNA]</scope>
    <source>
        <strain evidence="2">R1</strain>
        <tissue evidence="2">Leaf</tissue>
    </source>
</reference>
<name>A0AAQ3WPV7_PASNO</name>
<evidence type="ECO:0000313" key="3">
    <source>
        <dbReference type="Proteomes" id="UP001341281"/>
    </source>
</evidence>
<keyword evidence="3" id="KW-1185">Reference proteome</keyword>
<dbReference type="AlphaFoldDB" id="A0AAQ3WPV7"/>
<proteinExistence type="predicted"/>
<gene>
    <name evidence="2" type="ORF">U9M48_018536</name>
</gene>
<dbReference type="EMBL" id="CP144748">
    <property type="protein sequence ID" value="WVZ69807.1"/>
    <property type="molecule type" value="Genomic_DNA"/>
</dbReference>
<evidence type="ECO:0000256" key="1">
    <source>
        <dbReference type="SAM" id="MobiDB-lite"/>
    </source>
</evidence>
<evidence type="ECO:0000313" key="2">
    <source>
        <dbReference type="EMBL" id="WVZ69807.1"/>
    </source>
</evidence>
<protein>
    <submittedName>
        <fullName evidence="2">Uncharacterized protein</fullName>
    </submittedName>
</protein>
<accession>A0AAQ3WPV7</accession>
<organism evidence="2 3">
    <name type="scientific">Paspalum notatum var. saurae</name>
    <dbReference type="NCBI Taxonomy" id="547442"/>
    <lineage>
        <taxon>Eukaryota</taxon>
        <taxon>Viridiplantae</taxon>
        <taxon>Streptophyta</taxon>
        <taxon>Embryophyta</taxon>
        <taxon>Tracheophyta</taxon>
        <taxon>Spermatophyta</taxon>
        <taxon>Magnoliopsida</taxon>
        <taxon>Liliopsida</taxon>
        <taxon>Poales</taxon>
        <taxon>Poaceae</taxon>
        <taxon>PACMAD clade</taxon>
        <taxon>Panicoideae</taxon>
        <taxon>Andropogonodae</taxon>
        <taxon>Paspaleae</taxon>
        <taxon>Paspalinae</taxon>
        <taxon>Paspalum</taxon>
    </lineage>
</organism>